<evidence type="ECO:0000313" key="3">
    <source>
        <dbReference type="EMBL" id="SPZ41049.1"/>
    </source>
</evidence>
<comment type="caution">
    <text evidence="3">The sequence shown here is derived from an EMBL/GenBank/DDBJ whole genome shotgun (WGS) entry which is preliminary data.</text>
</comment>
<protein>
    <submittedName>
        <fullName evidence="3">Methyltransferase</fullName>
        <ecNumber evidence="3">2.1.1.-</ecNumber>
    </submittedName>
</protein>
<proteinExistence type="predicted"/>
<accession>A0AB38FHP0</accession>
<dbReference type="RefSeq" id="WP_112300993.1">
    <property type="nucleotide sequence ID" value="NZ_QTTP01000001.1"/>
</dbReference>
<evidence type="ECO:0000259" key="1">
    <source>
        <dbReference type="Pfam" id="PF08421"/>
    </source>
</evidence>
<organism evidence="3 4">
    <name type="scientific">Rhodococcus wratislaviensis</name>
    <name type="common">Tsukamurella wratislaviensis</name>
    <dbReference type="NCBI Taxonomy" id="44752"/>
    <lineage>
        <taxon>Bacteria</taxon>
        <taxon>Bacillati</taxon>
        <taxon>Actinomycetota</taxon>
        <taxon>Actinomycetes</taxon>
        <taxon>Mycobacteriales</taxon>
        <taxon>Nocardiaceae</taxon>
        <taxon>Rhodococcus</taxon>
    </lineage>
</organism>
<gene>
    <name evidence="3" type="ORF">NCTC13229_04550</name>
</gene>
<dbReference type="Gene3D" id="6.20.50.110">
    <property type="entry name" value="Methyltransferase, zinc-binding domain"/>
    <property type="match status" value="1"/>
</dbReference>
<dbReference type="PANTHER" id="PTHR43861">
    <property type="entry name" value="TRANS-ACONITATE 2-METHYLTRANSFERASE-RELATED"/>
    <property type="match status" value="1"/>
</dbReference>
<dbReference type="InterPro" id="IPR029063">
    <property type="entry name" value="SAM-dependent_MTases_sf"/>
</dbReference>
<feature type="domain" description="Methyltransferase putative zinc binding" evidence="1">
    <location>
        <begin position="5"/>
        <end position="66"/>
    </location>
</feature>
<dbReference type="InterPro" id="IPR013630">
    <property type="entry name" value="Methyltransf_Zn-bd_dom_put"/>
</dbReference>
<dbReference type="PANTHER" id="PTHR43861:SF5">
    <property type="entry name" value="BLL5978 PROTEIN"/>
    <property type="match status" value="1"/>
</dbReference>
<dbReference type="GO" id="GO:0008168">
    <property type="term" value="F:methyltransferase activity"/>
    <property type="evidence" value="ECO:0007669"/>
    <property type="project" value="UniProtKB-KW"/>
</dbReference>
<dbReference type="InterPro" id="IPR038576">
    <property type="entry name" value="Methyltransf_Zn-bd_dom_put_sf"/>
</dbReference>
<feature type="domain" description="C-methyltransferase" evidence="2">
    <location>
        <begin position="245"/>
        <end position="404"/>
    </location>
</feature>
<keyword evidence="3" id="KW-0808">Transferase</keyword>
<reference evidence="3 4" key="1">
    <citation type="submission" date="2018-06" db="EMBL/GenBank/DDBJ databases">
        <authorList>
            <consortium name="Pathogen Informatics"/>
            <person name="Doyle S."/>
        </authorList>
    </citation>
    <scope>NUCLEOTIDE SEQUENCE [LARGE SCALE GENOMIC DNA]</scope>
    <source>
        <strain evidence="3 4">NCTC13229</strain>
    </source>
</reference>
<evidence type="ECO:0000313" key="4">
    <source>
        <dbReference type="Proteomes" id="UP000251211"/>
    </source>
</evidence>
<dbReference type="SUPFAM" id="SSF53335">
    <property type="entry name" value="S-adenosyl-L-methionine-dependent methyltransferases"/>
    <property type="match status" value="1"/>
</dbReference>
<dbReference type="GO" id="GO:0032259">
    <property type="term" value="P:methylation"/>
    <property type="evidence" value="ECO:0007669"/>
    <property type="project" value="UniProtKB-KW"/>
</dbReference>
<dbReference type="Pfam" id="PF08421">
    <property type="entry name" value="Methyltransf_13"/>
    <property type="match status" value="1"/>
</dbReference>
<dbReference type="Gene3D" id="3.40.50.720">
    <property type="entry name" value="NAD(P)-binding Rossmann-like Domain"/>
    <property type="match status" value="1"/>
</dbReference>
<dbReference type="EC" id="2.1.1.-" evidence="3"/>
<evidence type="ECO:0000259" key="2">
    <source>
        <dbReference type="Pfam" id="PF08484"/>
    </source>
</evidence>
<dbReference type="Pfam" id="PF13489">
    <property type="entry name" value="Methyltransf_23"/>
    <property type="match status" value="1"/>
</dbReference>
<sequence length="410" mass="46243">MSTPCRHCGTPLEQSFCDLGMSPLANSYLAADQLDRREVFYPLHAYVCSKCLLVQLAEFESAEFIFTDYLYFSSYSQSWLDHAHAYVRDTTARFHLDSSKQVVEIASNDGYLLQYFVESGIPSLGIEPAENVAEVAIRRGIDTRVGFFGTSMASKLVGEDIRADLLIGNNVLAHVPDLNDFVAGMATVLAADGVITMEFPHLLQLIEHNQFDTIYHEHFSYFSLLTVTRVFAAHGLRLFDVEQLPTHGGSLRIYACHAEYPRHITSRRLRELGELEQAAGLHLPEGYTAFPERVKRTKRALLEFLIGARNRGLSTAAYGAPAKGNTLLNYCGIRDDLLDYTVDRSPHKQGRFLPGTHLPIHAPDHIRDTRPDYLLILPWNLRDEVIREMSYIRDWGGRFVVPVPELAVLD</sequence>
<name>A0AB38FHP0_RHOWR</name>
<keyword evidence="3" id="KW-0489">Methyltransferase</keyword>
<dbReference type="Proteomes" id="UP000251211">
    <property type="component" value="Unassembled WGS sequence"/>
</dbReference>
<dbReference type="AlphaFoldDB" id="A0AB38FHP0"/>
<dbReference type="InterPro" id="IPR013691">
    <property type="entry name" value="MeTrfase_14"/>
</dbReference>
<dbReference type="EMBL" id="UAUI01000022">
    <property type="protein sequence ID" value="SPZ41049.1"/>
    <property type="molecule type" value="Genomic_DNA"/>
</dbReference>
<dbReference type="Gene3D" id="3.40.50.150">
    <property type="entry name" value="Vaccinia Virus protein VP39"/>
    <property type="match status" value="1"/>
</dbReference>
<dbReference type="Pfam" id="PF08484">
    <property type="entry name" value="Methyltransf_14"/>
    <property type="match status" value="1"/>
</dbReference>